<evidence type="ECO:0000313" key="3">
    <source>
        <dbReference type="Proteomes" id="UP000276260"/>
    </source>
</evidence>
<dbReference type="InterPro" id="IPR010780">
    <property type="entry name" value="DUF1375"/>
</dbReference>
<keyword evidence="2" id="KW-0449">Lipoprotein</keyword>
<dbReference type="OrthoDB" id="8547342at2"/>
<protein>
    <submittedName>
        <fullName evidence="2">YceK/YidQ family lipoprotein</fullName>
    </submittedName>
</protein>
<dbReference type="PROSITE" id="PS51257">
    <property type="entry name" value="PROKAR_LIPOPROTEIN"/>
    <property type="match status" value="1"/>
</dbReference>
<dbReference type="RefSeq" id="WP_082101908.1">
    <property type="nucleotide sequence ID" value="NZ_LAVS01000096.1"/>
</dbReference>
<keyword evidence="1" id="KW-0732">Signal</keyword>
<name>A0A3P3QM28_9GAMM</name>
<organism evidence="2 3">
    <name type="scientific">Rheinheimera mesophila</name>
    <dbReference type="NCBI Taxonomy" id="1547515"/>
    <lineage>
        <taxon>Bacteria</taxon>
        <taxon>Pseudomonadati</taxon>
        <taxon>Pseudomonadota</taxon>
        <taxon>Gammaproteobacteria</taxon>
        <taxon>Chromatiales</taxon>
        <taxon>Chromatiaceae</taxon>
        <taxon>Rheinheimera</taxon>
    </lineage>
</organism>
<reference evidence="2 3" key="1">
    <citation type="submission" date="2018-11" db="EMBL/GenBank/DDBJ databases">
        <title>Draft genome analysis of Rheinheimera mesophila isolated from an industrial waste site.</title>
        <authorList>
            <person name="Yu Q."/>
            <person name="Qi Y."/>
            <person name="Zhang H."/>
            <person name="Lu Y."/>
            <person name="Pu J."/>
        </authorList>
    </citation>
    <scope>NUCLEOTIDE SEQUENCE [LARGE SCALE GENOMIC DNA]</scope>
    <source>
        <strain evidence="2 3">IITR13</strain>
    </source>
</reference>
<dbReference type="EMBL" id="RRCF01000002">
    <property type="protein sequence ID" value="RRJ21469.1"/>
    <property type="molecule type" value="Genomic_DNA"/>
</dbReference>
<accession>A0A3P3QM28</accession>
<dbReference type="Proteomes" id="UP000276260">
    <property type="component" value="Unassembled WGS sequence"/>
</dbReference>
<feature type="signal peptide" evidence="1">
    <location>
        <begin position="1"/>
        <end position="21"/>
    </location>
</feature>
<dbReference type="Pfam" id="PF07119">
    <property type="entry name" value="DUF1375"/>
    <property type="match status" value="1"/>
</dbReference>
<sequence length="111" mass="12269">MRQQICALSLLTLTLFFVGCGTVKTLAPEQGKVSISYQDKHSYCQSIPRIYSGVAHNFCQMYGEPNKTSYTTAADVPVWAIDTMLCAVTDTLALPYTISRQLKDGSLKVVR</sequence>
<proteinExistence type="predicted"/>
<dbReference type="AlphaFoldDB" id="A0A3P3QM28"/>
<feature type="chain" id="PRO_5017967199" evidence="1">
    <location>
        <begin position="22"/>
        <end position="111"/>
    </location>
</feature>
<comment type="caution">
    <text evidence="2">The sequence shown here is derived from an EMBL/GenBank/DDBJ whole genome shotgun (WGS) entry which is preliminary data.</text>
</comment>
<evidence type="ECO:0000256" key="1">
    <source>
        <dbReference type="SAM" id="SignalP"/>
    </source>
</evidence>
<keyword evidence="3" id="KW-1185">Reference proteome</keyword>
<evidence type="ECO:0000313" key="2">
    <source>
        <dbReference type="EMBL" id="RRJ21469.1"/>
    </source>
</evidence>
<gene>
    <name evidence="2" type="ORF">EIK76_11400</name>
</gene>